<dbReference type="AlphaFoldDB" id="A0A0A9GMK1"/>
<evidence type="ECO:0000313" key="1">
    <source>
        <dbReference type="EMBL" id="JAE24594.1"/>
    </source>
</evidence>
<sequence length="56" mass="6505">MRPYIWHSNLNHCQFGIRCNCSFSGPCFLLWPISIRAHACTQQKVSDMIWPGSHDL</sequence>
<reference evidence="1" key="1">
    <citation type="submission" date="2014-09" db="EMBL/GenBank/DDBJ databases">
        <authorList>
            <person name="Magalhaes I.L.F."/>
            <person name="Oliveira U."/>
            <person name="Santos F.R."/>
            <person name="Vidigal T.H.D.A."/>
            <person name="Brescovit A.D."/>
            <person name="Santos A.J."/>
        </authorList>
    </citation>
    <scope>NUCLEOTIDE SEQUENCE</scope>
    <source>
        <tissue evidence="1">Shoot tissue taken approximately 20 cm above the soil surface</tissue>
    </source>
</reference>
<protein>
    <submittedName>
        <fullName evidence="1">Uncharacterized protein</fullName>
    </submittedName>
</protein>
<organism evidence="1">
    <name type="scientific">Arundo donax</name>
    <name type="common">Giant reed</name>
    <name type="synonym">Donax arundinaceus</name>
    <dbReference type="NCBI Taxonomy" id="35708"/>
    <lineage>
        <taxon>Eukaryota</taxon>
        <taxon>Viridiplantae</taxon>
        <taxon>Streptophyta</taxon>
        <taxon>Embryophyta</taxon>
        <taxon>Tracheophyta</taxon>
        <taxon>Spermatophyta</taxon>
        <taxon>Magnoliopsida</taxon>
        <taxon>Liliopsida</taxon>
        <taxon>Poales</taxon>
        <taxon>Poaceae</taxon>
        <taxon>PACMAD clade</taxon>
        <taxon>Arundinoideae</taxon>
        <taxon>Arundineae</taxon>
        <taxon>Arundo</taxon>
    </lineage>
</organism>
<proteinExistence type="predicted"/>
<reference evidence="1" key="2">
    <citation type="journal article" date="2015" name="Data Brief">
        <title>Shoot transcriptome of the giant reed, Arundo donax.</title>
        <authorList>
            <person name="Barrero R.A."/>
            <person name="Guerrero F.D."/>
            <person name="Moolhuijzen P."/>
            <person name="Goolsby J.A."/>
            <person name="Tidwell J."/>
            <person name="Bellgard S.E."/>
            <person name="Bellgard M.I."/>
        </authorList>
    </citation>
    <scope>NUCLEOTIDE SEQUENCE</scope>
    <source>
        <tissue evidence="1">Shoot tissue taken approximately 20 cm above the soil surface</tissue>
    </source>
</reference>
<dbReference type="EMBL" id="GBRH01173302">
    <property type="protein sequence ID" value="JAE24594.1"/>
    <property type="molecule type" value="Transcribed_RNA"/>
</dbReference>
<accession>A0A0A9GMK1</accession>
<name>A0A0A9GMK1_ARUDO</name>